<dbReference type="InterPro" id="IPR002654">
    <property type="entry name" value="Glyco_trans_25"/>
</dbReference>
<dbReference type="CDD" id="cd06532">
    <property type="entry name" value="Glyco_transf_25"/>
    <property type="match status" value="1"/>
</dbReference>
<gene>
    <name evidence="1" type="ORF">SAMN04490248_1303</name>
</gene>
<dbReference type="OrthoDB" id="9816113at2"/>
<evidence type="ECO:0000313" key="1">
    <source>
        <dbReference type="EMBL" id="SEP15338.1"/>
    </source>
</evidence>
<keyword evidence="2" id="KW-1185">Reference proteome</keyword>
<dbReference type="EMBL" id="FODS01000030">
    <property type="protein sequence ID" value="SEP15338.1"/>
    <property type="molecule type" value="Genomic_DNA"/>
</dbReference>
<name>A0A1H8VKA0_9RHOB</name>
<reference evidence="1 2" key="1">
    <citation type="submission" date="2016-10" db="EMBL/GenBank/DDBJ databases">
        <authorList>
            <person name="de Groot N.N."/>
        </authorList>
    </citation>
    <scope>NUCLEOTIDE SEQUENCE [LARGE SCALE GENOMIC DNA]</scope>
    <source>
        <strain evidence="1 2">DSM 27842</strain>
    </source>
</reference>
<accession>A0A1H8VKA0</accession>
<sequence>MPDRTAAREALHSVFDRIYVINLPERSDRRAELERQFRHVDLSLQDQFVTVFPAVRPDTPGNFPEVGIRGCFESHLGILEQAVGSGARHVLIMEDDADFSADFGERFPLMAAKLQEREWDVFFGHRNETYHAKAPQGDATLDDIAPDDGIRLTHFIALSQRAARLAVPYLRGVASRPHDHPDGGAMHVDAAYNWFRRTHPELVTLAPHYPVAVQRPSRSDIHRGKWFDRIEPLRPVVSALRRLKSALR</sequence>
<keyword evidence="1" id="KW-0808">Transferase</keyword>
<dbReference type="GO" id="GO:0016740">
    <property type="term" value="F:transferase activity"/>
    <property type="evidence" value="ECO:0007669"/>
    <property type="project" value="UniProtKB-KW"/>
</dbReference>
<dbReference type="AlphaFoldDB" id="A0A1H8VKA0"/>
<dbReference type="STRING" id="569882.SAMN04490248_1303"/>
<protein>
    <submittedName>
        <fullName evidence="1">Glycosyltransferase family 25 (LPS biosynthesis protein)</fullName>
    </submittedName>
</protein>
<dbReference type="Proteomes" id="UP000198893">
    <property type="component" value="Unassembled WGS sequence"/>
</dbReference>
<organism evidence="1 2">
    <name type="scientific">Salinihabitans flavidus</name>
    <dbReference type="NCBI Taxonomy" id="569882"/>
    <lineage>
        <taxon>Bacteria</taxon>
        <taxon>Pseudomonadati</taxon>
        <taxon>Pseudomonadota</taxon>
        <taxon>Alphaproteobacteria</taxon>
        <taxon>Rhodobacterales</taxon>
        <taxon>Roseobacteraceae</taxon>
        <taxon>Salinihabitans</taxon>
    </lineage>
</organism>
<evidence type="ECO:0000313" key="2">
    <source>
        <dbReference type="Proteomes" id="UP000198893"/>
    </source>
</evidence>
<proteinExistence type="predicted"/>
<dbReference type="RefSeq" id="WP_093120252.1">
    <property type="nucleotide sequence ID" value="NZ_FODS01000030.1"/>
</dbReference>